<evidence type="ECO:0000256" key="1">
    <source>
        <dbReference type="SAM" id="MobiDB-lite"/>
    </source>
</evidence>
<feature type="region of interest" description="Disordered" evidence="1">
    <location>
        <begin position="145"/>
        <end position="192"/>
    </location>
</feature>
<keyword evidence="4" id="KW-1185">Reference proteome</keyword>
<dbReference type="Proteomes" id="UP000250572">
    <property type="component" value="Unassembled WGS sequence"/>
</dbReference>
<dbReference type="STRING" id="33528.ENSGAFP00000027507"/>
<sequence length="308" mass="35008">MEAVCKGCRQVLIYAIRGQKFPTCLLSNITLLREEMMSLPWEQTERGNMATKQRGKGASLVKKAENKKGAHDFNLALDSSDDEAPDEVTFEDSKARAVESLKLALDTARREKELLKEKRRKRQELFQEQKKKKLLSADVLEEIDSVPSKKQKQAEDKDEEEEKKKRKTKKPTGVRNLKGSYTVSTVTNQGQSDYQRQAAEDFIQSRLYGPGSCRSSKTSRLVSLRRPSGRLPGDTAGTTLTFRLTSRLSGSHFVFLLPDNEMLSLQNKTRADKSAAVQFVKKDWACKEKAKAEKLKKRWIHKQQIPTS</sequence>
<dbReference type="EMBL" id="NHOQ01002899">
    <property type="protein sequence ID" value="PWA13923.1"/>
    <property type="molecule type" value="Genomic_DNA"/>
</dbReference>
<feature type="domain" description="U3 small nucleolar RNA-associated protein NOL7 C-terminal" evidence="2">
    <location>
        <begin position="181"/>
        <end position="225"/>
    </location>
</feature>
<organism evidence="3 4">
    <name type="scientific">Gambusia affinis</name>
    <name type="common">Western mosquitofish</name>
    <name type="synonym">Heterandria affinis</name>
    <dbReference type="NCBI Taxonomy" id="33528"/>
    <lineage>
        <taxon>Eukaryota</taxon>
        <taxon>Metazoa</taxon>
        <taxon>Chordata</taxon>
        <taxon>Craniata</taxon>
        <taxon>Vertebrata</taxon>
        <taxon>Euteleostomi</taxon>
        <taxon>Actinopterygii</taxon>
        <taxon>Neopterygii</taxon>
        <taxon>Teleostei</taxon>
        <taxon>Neoteleostei</taxon>
        <taxon>Acanthomorphata</taxon>
        <taxon>Ovalentaria</taxon>
        <taxon>Atherinomorphae</taxon>
        <taxon>Cyprinodontiformes</taxon>
        <taxon>Poeciliidae</taxon>
        <taxon>Poeciliinae</taxon>
        <taxon>Gambusia</taxon>
    </lineage>
</organism>
<evidence type="ECO:0000259" key="2">
    <source>
        <dbReference type="Pfam" id="PF08157"/>
    </source>
</evidence>
<gene>
    <name evidence="3" type="ORF">CCH79_00018101</name>
</gene>
<comment type="caution">
    <text evidence="3">The sequence shown here is derived from an EMBL/GenBank/DDBJ whole genome shotgun (WGS) entry which is preliminary data.</text>
</comment>
<evidence type="ECO:0000313" key="4">
    <source>
        <dbReference type="Proteomes" id="UP000250572"/>
    </source>
</evidence>
<protein>
    <recommendedName>
        <fullName evidence="2">U3 small nucleolar RNA-associated protein NOL7 C-terminal domain-containing protein</fullName>
    </recommendedName>
</protein>
<evidence type="ECO:0000313" key="3">
    <source>
        <dbReference type="EMBL" id="PWA13923.1"/>
    </source>
</evidence>
<feature type="compositionally biased region" description="Polar residues" evidence="1">
    <location>
        <begin position="179"/>
        <end position="192"/>
    </location>
</feature>
<feature type="domain" description="U3 small nucleolar RNA-associated protein NOL7 C-terminal" evidence="2">
    <location>
        <begin position="260"/>
        <end position="285"/>
    </location>
</feature>
<accession>A0A315V4T3</accession>
<dbReference type="AlphaFoldDB" id="A0A315V4T3"/>
<dbReference type="PANTHER" id="PTHR32337">
    <property type="entry name" value="NUCLEOLAR PROTEIN 7"/>
    <property type="match status" value="1"/>
</dbReference>
<name>A0A315V4T3_GAMAF</name>
<dbReference type="InterPro" id="IPR012579">
    <property type="entry name" value="NOL7_C"/>
</dbReference>
<dbReference type="GO" id="GO:0005730">
    <property type="term" value="C:nucleolus"/>
    <property type="evidence" value="ECO:0007669"/>
    <property type="project" value="TreeGrafter"/>
</dbReference>
<dbReference type="Pfam" id="PF08157">
    <property type="entry name" value="NUC129"/>
    <property type="match status" value="2"/>
</dbReference>
<proteinExistence type="predicted"/>
<dbReference type="PANTHER" id="PTHR32337:SF2">
    <property type="entry name" value="NUCLEOLAR PROTEIN 7"/>
    <property type="match status" value="1"/>
</dbReference>
<reference evidence="3 4" key="1">
    <citation type="journal article" date="2018" name="G3 (Bethesda)">
        <title>A High-Quality Reference Genome for the Invasive Mosquitofish Gambusia affinis Using a Chicago Library.</title>
        <authorList>
            <person name="Hoffberg S.L."/>
            <person name="Troendle N.J."/>
            <person name="Glenn T.C."/>
            <person name="Mahmud O."/>
            <person name="Louha S."/>
            <person name="Chalopin D."/>
            <person name="Bennetzen J.L."/>
            <person name="Mauricio R."/>
        </authorList>
    </citation>
    <scope>NUCLEOTIDE SEQUENCE [LARGE SCALE GENOMIC DNA]</scope>
    <source>
        <strain evidence="3">NE01/NJP1002.9</strain>
        <tissue evidence="3">Muscle</tissue>
    </source>
</reference>
<dbReference type="GO" id="GO:0003723">
    <property type="term" value="F:RNA binding"/>
    <property type="evidence" value="ECO:0007669"/>
    <property type="project" value="TreeGrafter"/>
</dbReference>